<dbReference type="RefSeq" id="WP_111542022.1">
    <property type="nucleotide sequence ID" value="NZ_QKYV01000009.1"/>
</dbReference>
<name>A0A2W7HUR9_9FLAO</name>
<keyword evidence="2" id="KW-1185">Reference proteome</keyword>
<proteinExistence type="predicted"/>
<evidence type="ECO:0000313" key="2">
    <source>
        <dbReference type="Proteomes" id="UP000249542"/>
    </source>
</evidence>
<dbReference type="EMBL" id="QKYV01000009">
    <property type="protein sequence ID" value="PZW37967.1"/>
    <property type="molecule type" value="Genomic_DNA"/>
</dbReference>
<organism evidence="1 2">
    <name type="scientific">Mesonia algae</name>
    <dbReference type="NCBI Taxonomy" id="213248"/>
    <lineage>
        <taxon>Bacteria</taxon>
        <taxon>Pseudomonadati</taxon>
        <taxon>Bacteroidota</taxon>
        <taxon>Flavobacteriia</taxon>
        <taxon>Flavobacteriales</taxon>
        <taxon>Flavobacteriaceae</taxon>
        <taxon>Mesonia</taxon>
    </lineage>
</organism>
<evidence type="ECO:0000313" key="1">
    <source>
        <dbReference type="EMBL" id="PZW37967.1"/>
    </source>
</evidence>
<dbReference type="Proteomes" id="UP000249542">
    <property type="component" value="Unassembled WGS sequence"/>
</dbReference>
<reference evidence="1 2" key="1">
    <citation type="submission" date="2018-06" db="EMBL/GenBank/DDBJ databases">
        <title>Genomic Encyclopedia of Archaeal and Bacterial Type Strains, Phase II (KMG-II): from individual species to whole genera.</title>
        <authorList>
            <person name="Goeker M."/>
        </authorList>
    </citation>
    <scope>NUCLEOTIDE SEQUENCE [LARGE SCALE GENOMIC DNA]</scope>
    <source>
        <strain evidence="1 2">DSM 15361</strain>
    </source>
</reference>
<protein>
    <submittedName>
        <fullName evidence="1">Uncharacterized protein</fullName>
    </submittedName>
</protein>
<sequence>MTFTEYLNTNNLELEEISNFYIEFLKNLSSKDFPFEEQIHLKGASDKFLQCIDKVTYLEKERKSIFVEKINAFSEELKKYRKFENPTVITNILHPFKRNYIIYIRDSFEEIFTLSLNLIKDANEMIEFRRDRIDLNGFYEPKNSNKQQIKELIEESIDLIKSDEILTEKSKNQLIKYLSKVLNNLDSKNTDWTNLIGKIKEVVIVLGALGSFAGGVSSLIKAKEKLEETNEIIEKTSVNFNFKTINETYNLKSKLQIENINNSILQLKENNTNNN</sequence>
<dbReference type="AlphaFoldDB" id="A0A2W7HUR9"/>
<gene>
    <name evidence="1" type="ORF">LX95_02760</name>
</gene>
<comment type="caution">
    <text evidence="1">The sequence shown here is derived from an EMBL/GenBank/DDBJ whole genome shotgun (WGS) entry which is preliminary data.</text>
</comment>
<accession>A0A2W7HUR9</accession>